<keyword evidence="2" id="KW-1185">Reference proteome</keyword>
<dbReference type="AlphaFoldDB" id="A0A5C3MP60"/>
<dbReference type="Proteomes" id="UP000305948">
    <property type="component" value="Unassembled WGS sequence"/>
</dbReference>
<evidence type="ECO:0000313" key="1">
    <source>
        <dbReference type="EMBL" id="TFK47084.1"/>
    </source>
</evidence>
<organism evidence="1 2">
    <name type="scientific">Heliocybe sulcata</name>
    <dbReference type="NCBI Taxonomy" id="5364"/>
    <lineage>
        <taxon>Eukaryota</taxon>
        <taxon>Fungi</taxon>
        <taxon>Dikarya</taxon>
        <taxon>Basidiomycota</taxon>
        <taxon>Agaricomycotina</taxon>
        <taxon>Agaricomycetes</taxon>
        <taxon>Gloeophyllales</taxon>
        <taxon>Gloeophyllaceae</taxon>
        <taxon>Heliocybe</taxon>
    </lineage>
</organism>
<protein>
    <submittedName>
        <fullName evidence="1">Uncharacterized protein</fullName>
    </submittedName>
</protein>
<name>A0A5C3MP60_9AGAM</name>
<reference evidence="1 2" key="1">
    <citation type="journal article" date="2019" name="Nat. Ecol. Evol.">
        <title>Megaphylogeny resolves global patterns of mushroom evolution.</title>
        <authorList>
            <person name="Varga T."/>
            <person name="Krizsan K."/>
            <person name="Foldi C."/>
            <person name="Dima B."/>
            <person name="Sanchez-Garcia M."/>
            <person name="Sanchez-Ramirez S."/>
            <person name="Szollosi G.J."/>
            <person name="Szarkandi J.G."/>
            <person name="Papp V."/>
            <person name="Albert L."/>
            <person name="Andreopoulos W."/>
            <person name="Angelini C."/>
            <person name="Antonin V."/>
            <person name="Barry K.W."/>
            <person name="Bougher N.L."/>
            <person name="Buchanan P."/>
            <person name="Buyck B."/>
            <person name="Bense V."/>
            <person name="Catcheside P."/>
            <person name="Chovatia M."/>
            <person name="Cooper J."/>
            <person name="Damon W."/>
            <person name="Desjardin D."/>
            <person name="Finy P."/>
            <person name="Geml J."/>
            <person name="Haridas S."/>
            <person name="Hughes K."/>
            <person name="Justo A."/>
            <person name="Karasinski D."/>
            <person name="Kautmanova I."/>
            <person name="Kiss B."/>
            <person name="Kocsube S."/>
            <person name="Kotiranta H."/>
            <person name="LaButti K.M."/>
            <person name="Lechner B.E."/>
            <person name="Liimatainen K."/>
            <person name="Lipzen A."/>
            <person name="Lukacs Z."/>
            <person name="Mihaltcheva S."/>
            <person name="Morgado L.N."/>
            <person name="Niskanen T."/>
            <person name="Noordeloos M.E."/>
            <person name="Ohm R.A."/>
            <person name="Ortiz-Santana B."/>
            <person name="Ovrebo C."/>
            <person name="Racz N."/>
            <person name="Riley R."/>
            <person name="Savchenko A."/>
            <person name="Shiryaev A."/>
            <person name="Soop K."/>
            <person name="Spirin V."/>
            <person name="Szebenyi C."/>
            <person name="Tomsovsky M."/>
            <person name="Tulloss R.E."/>
            <person name="Uehling J."/>
            <person name="Grigoriev I.V."/>
            <person name="Vagvolgyi C."/>
            <person name="Papp T."/>
            <person name="Martin F.M."/>
            <person name="Miettinen O."/>
            <person name="Hibbett D.S."/>
            <person name="Nagy L.G."/>
        </authorList>
    </citation>
    <scope>NUCLEOTIDE SEQUENCE [LARGE SCALE GENOMIC DNA]</scope>
    <source>
        <strain evidence="1 2">OMC1185</strain>
    </source>
</reference>
<evidence type="ECO:0000313" key="2">
    <source>
        <dbReference type="Proteomes" id="UP000305948"/>
    </source>
</evidence>
<gene>
    <name evidence="1" type="ORF">OE88DRAFT_1666325</name>
</gene>
<dbReference type="EMBL" id="ML213525">
    <property type="protein sequence ID" value="TFK47084.1"/>
    <property type="molecule type" value="Genomic_DNA"/>
</dbReference>
<proteinExistence type="predicted"/>
<sequence>MMRLEHGSKSDCHYASMTGKLPCPQAFTAQRLGAIADAITGVCSEHPAAQTWSLASRPSQGKWPSRVFTLTRMGEYRKAVPAC</sequence>
<accession>A0A5C3MP60</accession>